<keyword evidence="7 8" id="KW-0472">Membrane</keyword>
<feature type="transmembrane region" description="Helical" evidence="8">
    <location>
        <begin position="357"/>
        <end position="375"/>
    </location>
</feature>
<evidence type="ECO:0000256" key="3">
    <source>
        <dbReference type="ARBA" id="ARBA00022448"/>
    </source>
</evidence>
<keyword evidence="11" id="KW-1185">Reference proteome</keyword>
<keyword evidence="4 8" id="KW-1003">Cell membrane</keyword>
<gene>
    <name evidence="10" type="primary">ybhS</name>
    <name evidence="10" type="ORF">MOST_10260</name>
</gene>
<evidence type="ECO:0000256" key="5">
    <source>
        <dbReference type="ARBA" id="ARBA00022692"/>
    </source>
</evidence>
<dbReference type="InterPro" id="IPR000412">
    <property type="entry name" value="ABC_2_transport"/>
</dbReference>
<evidence type="ECO:0000256" key="1">
    <source>
        <dbReference type="ARBA" id="ARBA00004651"/>
    </source>
</evidence>
<dbReference type="PANTHER" id="PTHR30294">
    <property type="entry name" value="MEMBRANE COMPONENT OF ABC TRANSPORTER YHHJ-RELATED"/>
    <property type="match status" value="1"/>
</dbReference>
<feature type="transmembrane region" description="Helical" evidence="8">
    <location>
        <begin position="299"/>
        <end position="318"/>
    </location>
</feature>
<feature type="transmembrane region" description="Helical" evidence="8">
    <location>
        <begin position="263"/>
        <end position="287"/>
    </location>
</feature>
<dbReference type="InterPro" id="IPR047817">
    <property type="entry name" value="ABC2_TM_bact-type"/>
</dbReference>
<evidence type="ECO:0000313" key="11">
    <source>
        <dbReference type="Proteomes" id="UP000239430"/>
    </source>
</evidence>
<dbReference type="EMBL" id="PVXL01000029">
    <property type="protein sequence ID" value="PRR74591.1"/>
    <property type="molecule type" value="Genomic_DNA"/>
</dbReference>
<evidence type="ECO:0000256" key="8">
    <source>
        <dbReference type="RuleBase" id="RU361157"/>
    </source>
</evidence>
<evidence type="ECO:0000256" key="7">
    <source>
        <dbReference type="ARBA" id="ARBA00023136"/>
    </source>
</evidence>
<dbReference type="Proteomes" id="UP000239430">
    <property type="component" value="Unassembled WGS sequence"/>
</dbReference>
<comment type="caution">
    <text evidence="10">The sequence shown here is derived from an EMBL/GenBank/DDBJ whole genome shotgun (WGS) entry which is preliminary data.</text>
</comment>
<name>A0A9X7P6V6_9FIRM</name>
<keyword evidence="6 8" id="KW-1133">Transmembrane helix</keyword>
<dbReference type="InterPro" id="IPR051449">
    <property type="entry name" value="ABC-2_transporter_component"/>
</dbReference>
<feature type="transmembrane region" description="Helical" evidence="8">
    <location>
        <begin position="235"/>
        <end position="257"/>
    </location>
</feature>
<dbReference type="RefSeq" id="WP_054938003.1">
    <property type="nucleotide sequence ID" value="NZ_PVXL01000029.1"/>
</dbReference>
<dbReference type="AlphaFoldDB" id="A0A9X7P6V6"/>
<organism evidence="10 11">
    <name type="scientific">Neomoorella stamsii</name>
    <dbReference type="NCBI Taxonomy" id="1266720"/>
    <lineage>
        <taxon>Bacteria</taxon>
        <taxon>Bacillati</taxon>
        <taxon>Bacillota</taxon>
        <taxon>Clostridia</taxon>
        <taxon>Neomoorellales</taxon>
        <taxon>Neomoorellaceae</taxon>
        <taxon>Neomoorella</taxon>
    </lineage>
</organism>
<dbReference type="PANTHER" id="PTHR30294:SF29">
    <property type="entry name" value="MULTIDRUG ABC TRANSPORTER PERMEASE YBHS-RELATED"/>
    <property type="match status" value="1"/>
</dbReference>
<dbReference type="PROSITE" id="PS51012">
    <property type="entry name" value="ABC_TM2"/>
    <property type="match status" value="1"/>
</dbReference>
<dbReference type="GO" id="GO:0140359">
    <property type="term" value="F:ABC-type transporter activity"/>
    <property type="evidence" value="ECO:0007669"/>
    <property type="project" value="InterPro"/>
</dbReference>
<dbReference type="Pfam" id="PF12698">
    <property type="entry name" value="ABC2_membrane_3"/>
    <property type="match status" value="1"/>
</dbReference>
<reference evidence="10 11" key="1">
    <citation type="submission" date="2018-03" db="EMBL/GenBank/DDBJ databases">
        <title>Genome sequence of Moorella stamsii DSM 26217.</title>
        <authorList>
            <person name="Poehlein A."/>
            <person name="Daniel R."/>
        </authorList>
    </citation>
    <scope>NUCLEOTIDE SEQUENCE [LARGE SCALE GENOMIC DNA]</scope>
    <source>
        <strain evidence="11">DSM 26217</strain>
    </source>
</reference>
<dbReference type="GO" id="GO:0043190">
    <property type="term" value="C:ATP-binding cassette (ABC) transporter complex"/>
    <property type="evidence" value="ECO:0007669"/>
    <property type="project" value="InterPro"/>
</dbReference>
<evidence type="ECO:0000256" key="2">
    <source>
        <dbReference type="ARBA" id="ARBA00007783"/>
    </source>
</evidence>
<keyword evidence="3 8" id="KW-0813">Transport</keyword>
<evidence type="ECO:0000256" key="6">
    <source>
        <dbReference type="ARBA" id="ARBA00022989"/>
    </source>
</evidence>
<evidence type="ECO:0000259" key="9">
    <source>
        <dbReference type="PROSITE" id="PS51012"/>
    </source>
</evidence>
<dbReference type="PRINTS" id="PR00164">
    <property type="entry name" value="ABC2TRNSPORT"/>
</dbReference>
<comment type="subcellular location">
    <subcellularLocation>
        <location evidence="1 8">Cell membrane</location>
        <topology evidence="1 8">Multi-pass membrane protein</topology>
    </subcellularLocation>
</comment>
<dbReference type="InterPro" id="IPR013525">
    <property type="entry name" value="ABC2_TM"/>
</dbReference>
<dbReference type="Gene3D" id="3.40.1710.10">
    <property type="entry name" value="abc type-2 transporter like domain"/>
    <property type="match status" value="1"/>
</dbReference>
<feature type="domain" description="ABC transmembrane type-2" evidence="9">
    <location>
        <begin position="149"/>
        <end position="378"/>
    </location>
</feature>
<protein>
    <recommendedName>
        <fullName evidence="8">Transport permease protein</fullName>
    </recommendedName>
</protein>
<feature type="transmembrane region" description="Helical" evidence="8">
    <location>
        <begin position="27"/>
        <end position="45"/>
    </location>
</feature>
<keyword evidence="5 8" id="KW-0812">Transmembrane</keyword>
<feature type="transmembrane region" description="Helical" evidence="8">
    <location>
        <begin position="186"/>
        <end position="209"/>
    </location>
</feature>
<comment type="similarity">
    <text evidence="2 8">Belongs to the ABC-2 integral membrane protein family.</text>
</comment>
<evidence type="ECO:0000256" key="4">
    <source>
        <dbReference type="ARBA" id="ARBA00022475"/>
    </source>
</evidence>
<sequence length="380" mass="42237">MITTNRQRLRAIIRKEFIHIRRDPPSLVMVFIMPVLMLLLFGYAVNTDVNHIPLAVFDQDWSQDSRLLVASLVNTGYFDLAFQAGSEAELKSLLDSGRVQAGLVIPAGYTRSLKRQETATAQLLIDGSDPLVARTALSMAEIVAQARTQELQLTVMEREGLVLPPGPAIDLRVRAWYNPGLESLKFNIPGLIGLIMQNITMMLTAFALVRERERGTLEQLMVTPIRGPELMLGKLIPYIVVAFIDMGLALGTATLWFKVPIAGSTLLLLGLTVLFLVFALGLGMFISTVARTQLQAMQMTMLFILPSVLLSGFIFPRASMPRPIQYLGNLLPLTYFLEILRGIMLKGIGINYLWKDVWALTGFGTGIITLAAFRFRKQVE</sequence>
<accession>A0A9X7P6V6</accession>
<proteinExistence type="inferred from homology"/>
<evidence type="ECO:0000313" key="10">
    <source>
        <dbReference type="EMBL" id="PRR74591.1"/>
    </source>
</evidence>